<sequence>MSARPLVSVFDENGKSVEQVGMPAVFRAPLRQDVLQFVHTNMSKNSRQPYAVSHKAGHQTSAESWGTGRAVARIPRVRGGGTHRSGQAAYGNMCRKGRMFAPTKTWRRWHRKINLKQKRFAMCSAIAATGLPSLVSARGHRIRKVGEIPLVVSDEVQTLSKTKEAVKLLKSLRAYEDVSRSKETRRIRPGKGKMRNRRYLQKKGPLVIYSKDSGIKKAFRNLPGVELLNVNKLNLLRLAPGGHMGRFCIWTKSAFEKLDRIYGTFNKKSKVKKNYKLPRHTMTNSDLSRIINSDEVQKQLRRKGPKRTRRAPIKKNPLKNSQVMIRLNPYWQTFKRQQYLIQQRRLKEKEAAAGAKK</sequence>
<evidence type="ECO:0000259" key="5">
    <source>
        <dbReference type="Pfam" id="PF14374"/>
    </source>
</evidence>
<dbReference type="OrthoDB" id="10259785at2759"/>
<keyword evidence="7" id="KW-1185">Reference proteome</keyword>
<dbReference type="InParanoid" id="A0A1X7VMY2"/>
<dbReference type="GO" id="GO:1990904">
    <property type="term" value="C:ribonucleoprotein complex"/>
    <property type="evidence" value="ECO:0007669"/>
    <property type="project" value="UniProtKB-KW"/>
</dbReference>
<keyword evidence="2" id="KW-0689">Ribosomal protein</keyword>
<dbReference type="EnsemblMetazoa" id="XM_003383516.3">
    <property type="protein sequence ID" value="XP_003383564.1"/>
    <property type="gene ID" value="LOC100633922"/>
</dbReference>
<feature type="domain" description="Large ribosomal subunit protein uL4 C-terminal" evidence="5">
    <location>
        <begin position="273"/>
        <end position="347"/>
    </location>
</feature>
<accession>A0A1X7VMY2</accession>
<feature type="compositionally biased region" description="Basic residues" evidence="4">
    <location>
        <begin position="299"/>
        <end position="316"/>
    </location>
</feature>
<name>A0A1X7VMY2_AMPQE</name>
<comment type="similarity">
    <text evidence="1">Belongs to the universal ribosomal protein uL4 family.</text>
</comment>
<dbReference type="GO" id="GO:0005840">
    <property type="term" value="C:ribosome"/>
    <property type="evidence" value="ECO:0007669"/>
    <property type="project" value="UniProtKB-KW"/>
</dbReference>
<dbReference type="OMA" id="CGGCMFA"/>
<dbReference type="InterPro" id="IPR045240">
    <property type="entry name" value="Ribosomal_uL4_euk/arch"/>
</dbReference>
<dbReference type="Pfam" id="PF14374">
    <property type="entry name" value="Ribos_L4_asso_C"/>
    <property type="match status" value="1"/>
</dbReference>
<evidence type="ECO:0000256" key="3">
    <source>
        <dbReference type="ARBA" id="ARBA00023274"/>
    </source>
</evidence>
<reference evidence="7" key="1">
    <citation type="journal article" date="2010" name="Nature">
        <title>The Amphimedon queenslandica genome and the evolution of animal complexity.</title>
        <authorList>
            <person name="Srivastava M."/>
            <person name="Simakov O."/>
            <person name="Chapman J."/>
            <person name="Fahey B."/>
            <person name="Gauthier M.E."/>
            <person name="Mitros T."/>
            <person name="Richards G.S."/>
            <person name="Conaco C."/>
            <person name="Dacre M."/>
            <person name="Hellsten U."/>
            <person name="Larroux C."/>
            <person name="Putnam N.H."/>
            <person name="Stanke M."/>
            <person name="Adamska M."/>
            <person name="Darling A."/>
            <person name="Degnan S.M."/>
            <person name="Oakley T.H."/>
            <person name="Plachetzki D.C."/>
            <person name="Zhai Y."/>
            <person name="Adamski M."/>
            <person name="Calcino A."/>
            <person name="Cummins S.F."/>
            <person name="Goodstein D.M."/>
            <person name="Harris C."/>
            <person name="Jackson D.J."/>
            <person name="Leys S.P."/>
            <person name="Shu S."/>
            <person name="Woodcroft B.J."/>
            <person name="Vervoort M."/>
            <person name="Kosik K.S."/>
            <person name="Manning G."/>
            <person name="Degnan B.M."/>
            <person name="Rokhsar D.S."/>
        </authorList>
    </citation>
    <scope>NUCLEOTIDE SEQUENCE [LARGE SCALE GENOMIC DNA]</scope>
</reference>
<proteinExistence type="inferred from homology"/>
<dbReference type="Pfam" id="PF00573">
    <property type="entry name" value="Ribosomal_L4"/>
    <property type="match status" value="1"/>
</dbReference>
<dbReference type="EnsemblMetazoa" id="Aqu2.1.41195_001">
    <property type="protein sequence ID" value="Aqu2.1.41195_001"/>
    <property type="gene ID" value="Aqu2.1.41195"/>
</dbReference>
<dbReference type="STRING" id="400682.A0A1X7VMY2"/>
<dbReference type="InterPro" id="IPR023574">
    <property type="entry name" value="Ribosomal_uL4_dom_sf"/>
</dbReference>
<dbReference type="Gene3D" id="3.40.1370.10">
    <property type="match status" value="1"/>
</dbReference>
<dbReference type="InterPro" id="IPR025755">
    <property type="entry name" value="Ribos_uL4_C_dom"/>
</dbReference>
<reference evidence="6" key="2">
    <citation type="submission" date="2017-05" db="UniProtKB">
        <authorList>
            <consortium name="EnsemblMetazoa"/>
        </authorList>
    </citation>
    <scope>IDENTIFICATION</scope>
</reference>
<dbReference type="KEGG" id="aqu:100633922"/>
<organism evidence="6">
    <name type="scientific">Amphimedon queenslandica</name>
    <name type="common">Sponge</name>
    <dbReference type="NCBI Taxonomy" id="400682"/>
    <lineage>
        <taxon>Eukaryota</taxon>
        <taxon>Metazoa</taxon>
        <taxon>Porifera</taxon>
        <taxon>Demospongiae</taxon>
        <taxon>Heteroscleromorpha</taxon>
        <taxon>Haplosclerida</taxon>
        <taxon>Niphatidae</taxon>
        <taxon>Amphimedon</taxon>
    </lineage>
</organism>
<gene>
    <name evidence="6" type="primary">100633922</name>
</gene>
<evidence type="ECO:0000313" key="7">
    <source>
        <dbReference type="Proteomes" id="UP000007879"/>
    </source>
</evidence>
<evidence type="ECO:0000256" key="2">
    <source>
        <dbReference type="ARBA" id="ARBA00022980"/>
    </source>
</evidence>
<dbReference type="PANTHER" id="PTHR19431">
    <property type="entry name" value="60S RIBOSOMAL PROTEIN L4"/>
    <property type="match status" value="1"/>
</dbReference>
<dbReference type="SUPFAM" id="SSF52166">
    <property type="entry name" value="Ribosomal protein L4"/>
    <property type="match status" value="1"/>
</dbReference>
<feature type="region of interest" description="Disordered" evidence="4">
    <location>
        <begin position="296"/>
        <end position="316"/>
    </location>
</feature>
<keyword evidence="3" id="KW-0687">Ribonucleoprotein</keyword>
<protein>
    <recommendedName>
        <fullName evidence="5">Large ribosomal subunit protein uL4 C-terminal domain-containing protein</fullName>
    </recommendedName>
</protein>
<dbReference type="FunFam" id="3.40.1370.10:FF:000002">
    <property type="entry name" value="60S ribosomal protein L4"/>
    <property type="match status" value="1"/>
</dbReference>
<evidence type="ECO:0000313" key="6">
    <source>
        <dbReference type="EnsemblMetazoa" id="Aqu2.1.41195_001"/>
    </source>
</evidence>
<dbReference type="AlphaFoldDB" id="A0A1X7VMY2"/>
<dbReference type="GO" id="GO:0003735">
    <property type="term" value="F:structural constituent of ribosome"/>
    <property type="evidence" value="ECO:0007669"/>
    <property type="project" value="InterPro"/>
</dbReference>
<evidence type="ECO:0000256" key="1">
    <source>
        <dbReference type="ARBA" id="ARBA00010528"/>
    </source>
</evidence>
<dbReference type="Proteomes" id="UP000007879">
    <property type="component" value="Unassembled WGS sequence"/>
</dbReference>
<dbReference type="GO" id="GO:0006412">
    <property type="term" value="P:translation"/>
    <property type="evidence" value="ECO:0007669"/>
    <property type="project" value="InterPro"/>
</dbReference>
<evidence type="ECO:0000256" key="4">
    <source>
        <dbReference type="SAM" id="MobiDB-lite"/>
    </source>
</evidence>
<dbReference type="InterPro" id="IPR002136">
    <property type="entry name" value="Ribosomal_uL4"/>
</dbReference>
<dbReference type="eggNOG" id="KOG1475">
    <property type="taxonomic scope" value="Eukaryota"/>
</dbReference>